<dbReference type="Proteomes" id="UP001162834">
    <property type="component" value="Chromosome"/>
</dbReference>
<gene>
    <name evidence="2" type="ORF">DSM104329_03621</name>
</gene>
<dbReference type="Pfam" id="PF10011">
    <property type="entry name" value="DUF2254"/>
    <property type="match status" value="1"/>
</dbReference>
<keyword evidence="1" id="KW-0812">Transmembrane</keyword>
<evidence type="ECO:0008006" key="4">
    <source>
        <dbReference type="Google" id="ProtNLM"/>
    </source>
</evidence>
<organism evidence="2 3">
    <name type="scientific">Capillimicrobium parvum</name>
    <dbReference type="NCBI Taxonomy" id="2884022"/>
    <lineage>
        <taxon>Bacteria</taxon>
        <taxon>Bacillati</taxon>
        <taxon>Actinomycetota</taxon>
        <taxon>Thermoleophilia</taxon>
        <taxon>Solirubrobacterales</taxon>
        <taxon>Capillimicrobiaceae</taxon>
        <taxon>Capillimicrobium</taxon>
    </lineage>
</organism>
<dbReference type="EMBL" id="CP087164">
    <property type="protein sequence ID" value="UGS37206.1"/>
    <property type="molecule type" value="Genomic_DNA"/>
</dbReference>
<name>A0A9E6Y0J6_9ACTN</name>
<sequence length="395" mass="42358">MRLWVVPLSGLVAGLGLALITLSIDRSAGYDLLPQSLTGTPTVASSLLTTIITSVVTLLSVVLTVMTVAVQLAMAQFSPRIVAALLQDRLHQLTFALFSGTAAFAIVALVGVDDRHNRVPGLTVLLAYVLALTSLALLVIFVSHAGLRLRASGLIDIAGDQLGVEIDRRFPPAAPAPLPRDTVAAATGGIVTRIDTDRLLAAASREGCMIELCVRMGDFVPAGAPLLHVRGAPAAKLADAAAMVELRDERTHDLDPAYGFRKLVDIAVRSAANDPSTSVEALHRIHGGLRQLARRPFPTGRHTDGAGELRLVTPVRDWGDFVRLGFEEIRLAGARQPQIARRMRAALDDLQSVVTPERRPPLDEQLVLLERAVDREHDDPRAARFAHVADRQGIG</sequence>
<feature type="transmembrane region" description="Helical" evidence="1">
    <location>
        <begin position="124"/>
        <end position="142"/>
    </location>
</feature>
<keyword evidence="3" id="KW-1185">Reference proteome</keyword>
<feature type="transmembrane region" description="Helical" evidence="1">
    <location>
        <begin position="93"/>
        <end position="112"/>
    </location>
</feature>
<dbReference type="KEGG" id="sbae:DSM104329_03621"/>
<proteinExistence type="predicted"/>
<reference evidence="2" key="1">
    <citation type="journal article" date="2022" name="Int. J. Syst. Evol. Microbiol.">
        <title>Pseudomonas aegrilactucae sp. nov. and Pseudomonas morbosilactucae sp. nov., pathogens causing bacterial rot of lettuce in Japan.</title>
        <authorList>
            <person name="Sawada H."/>
            <person name="Fujikawa T."/>
            <person name="Satou M."/>
        </authorList>
    </citation>
    <scope>NUCLEOTIDE SEQUENCE</scope>
    <source>
        <strain evidence="2">0166_1</strain>
    </source>
</reference>
<dbReference type="InterPro" id="IPR018723">
    <property type="entry name" value="DUF2254_membrane"/>
</dbReference>
<keyword evidence="1" id="KW-0472">Membrane</keyword>
<accession>A0A9E6Y0J6</accession>
<feature type="transmembrane region" description="Helical" evidence="1">
    <location>
        <begin position="51"/>
        <end position="72"/>
    </location>
</feature>
<keyword evidence="1" id="KW-1133">Transmembrane helix</keyword>
<dbReference type="RefSeq" id="WP_259311262.1">
    <property type="nucleotide sequence ID" value="NZ_CP087164.1"/>
</dbReference>
<dbReference type="AlphaFoldDB" id="A0A9E6Y0J6"/>
<evidence type="ECO:0000313" key="3">
    <source>
        <dbReference type="Proteomes" id="UP001162834"/>
    </source>
</evidence>
<evidence type="ECO:0000256" key="1">
    <source>
        <dbReference type="SAM" id="Phobius"/>
    </source>
</evidence>
<evidence type="ECO:0000313" key="2">
    <source>
        <dbReference type="EMBL" id="UGS37206.1"/>
    </source>
</evidence>
<protein>
    <recommendedName>
        <fullName evidence="4">DUF2254 domain-containing protein</fullName>
    </recommendedName>
</protein>